<comment type="subcellular location">
    <subcellularLocation>
        <location evidence="1">Cell membrane</location>
        <topology evidence="1">Multi-pass membrane protein</topology>
    </subcellularLocation>
</comment>
<reference evidence="8" key="2">
    <citation type="submission" date="2021-04" db="EMBL/GenBank/DDBJ databases">
        <authorList>
            <person name="Gilroy R."/>
        </authorList>
    </citation>
    <scope>NUCLEOTIDE SEQUENCE</scope>
    <source>
        <strain evidence="8">CHK33-5263</strain>
    </source>
</reference>
<keyword evidence="4 6" id="KW-1133">Transmembrane helix</keyword>
<evidence type="ECO:0000256" key="6">
    <source>
        <dbReference type="SAM" id="Phobius"/>
    </source>
</evidence>
<feature type="transmembrane region" description="Helical" evidence="6">
    <location>
        <begin position="20"/>
        <end position="43"/>
    </location>
</feature>
<feature type="transmembrane region" description="Helical" evidence="6">
    <location>
        <begin position="299"/>
        <end position="323"/>
    </location>
</feature>
<dbReference type="EMBL" id="DXBS01000008">
    <property type="protein sequence ID" value="HIZ23929.1"/>
    <property type="molecule type" value="Genomic_DNA"/>
</dbReference>
<dbReference type="Pfam" id="PF12698">
    <property type="entry name" value="ABC2_membrane_3"/>
    <property type="match status" value="1"/>
</dbReference>
<evidence type="ECO:0000256" key="5">
    <source>
        <dbReference type="ARBA" id="ARBA00023136"/>
    </source>
</evidence>
<dbReference type="GO" id="GO:0140359">
    <property type="term" value="F:ABC-type transporter activity"/>
    <property type="evidence" value="ECO:0007669"/>
    <property type="project" value="InterPro"/>
</dbReference>
<dbReference type="GO" id="GO:0005886">
    <property type="term" value="C:plasma membrane"/>
    <property type="evidence" value="ECO:0007669"/>
    <property type="project" value="UniProtKB-SubCell"/>
</dbReference>
<name>A0A9D2DVU7_9FIRM</name>
<feature type="transmembrane region" description="Helical" evidence="6">
    <location>
        <begin position="173"/>
        <end position="191"/>
    </location>
</feature>
<accession>A0A9D2DVU7</accession>
<feature type="transmembrane region" description="Helical" evidence="6">
    <location>
        <begin position="221"/>
        <end position="243"/>
    </location>
</feature>
<feature type="domain" description="ABC-2 type transporter transmembrane" evidence="7">
    <location>
        <begin position="20"/>
        <end position="366"/>
    </location>
</feature>
<keyword evidence="2" id="KW-1003">Cell membrane</keyword>
<comment type="caution">
    <text evidence="8">The sequence shown here is derived from an EMBL/GenBank/DDBJ whole genome shotgun (WGS) entry which is preliminary data.</text>
</comment>
<dbReference type="InterPro" id="IPR051449">
    <property type="entry name" value="ABC-2_transporter_component"/>
</dbReference>
<dbReference type="PANTHER" id="PTHR30294:SF29">
    <property type="entry name" value="MULTIDRUG ABC TRANSPORTER PERMEASE YBHS-RELATED"/>
    <property type="match status" value="1"/>
</dbReference>
<dbReference type="AlphaFoldDB" id="A0A9D2DVU7"/>
<evidence type="ECO:0000256" key="3">
    <source>
        <dbReference type="ARBA" id="ARBA00022692"/>
    </source>
</evidence>
<evidence type="ECO:0000256" key="1">
    <source>
        <dbReference type="ARBA" id="ARBA00004651"/>
    </source>
</evidence>
<protein>
    <submittedName>
        <fullName evidence="8">ABC transporter permease</fullName>
    </submittedName>
</protein>
<proteinExistence type="predicted"/>
<feature type="transmembrane region" description="Helical" evidence="6">
    <location>
        <begin position="343"/>
        <end position="366"/>
    </location>
</feature>
<evidence type="ECO:0000259" key="7">
    <source>
        <dbReference type="Pfam" id="PF12698"/>
    </source>
</evidence>
<feature type="transmembrane region" description="Helical" evidence="6">
    <location>
        <begin position="263"/>
        <end position="287"/>
    </location>
</feature>
<organism evidence="8 9">
    <name type="scientific">Candidatus Gallimonas intestinigallinarum</name>
    <dbReference type="NCBI Taxonomy" id="2838604"/>
    <lineage>
        <taxon>Bacteria</taxon>
        <taxon>Bacillati</taxon>
        <taxon>Bacillota</taxon>
        <taxon>Clostridia</taxon>
        <taxon>Candidatus Gallimonas</taxon>
    </lineage>
</organism>
<keyword evidence="5 6" id="KW-0472">Membrane</keyword>
<dbReference type="PANTHER" id="PTHR30294">
    <property type="entry name" value="MEMBRANE COMPONENT OF ABC TRANSPORTER YHHJ-RELATED"/>
    <property type="match status" value="1"/>
</dbReference>
<evidence type="ECO:0000313" key="8">
    <source>
        <dbReference type="EMBL" id="HIZ23929.1"/>
    </source>
</evidence>
<reference evidence="8" key="1">
    <citation type="journal article" date="2021" name="PeerJ">
        <title>Extensive microbial diversity within the chicken gut microbiome revealed by metagenomics and culture.</title>
        <authorList>
            <person name="Gilroy R."/>
            <person name="Ravi A."/>
            <person name="Getino M."/>
            <person name="Pursley I."/>
            <person name="Horton D.L."/>
            <person name="Alikhan N.F."/>
            <person name="Baker D."/>
            <person name="Gharbi K."/>
            <person name="Hall N."/>
            <person name="Watson M."/>
            <person name="Adriaenssens E.M."/>
            <person name="Foster-Nyarko E."/>
            <person name="Jarju S."/>
            <person name="Secka A."/>
            <person name="Antonio M."/>
            <person name="Oren A."/>
            <person name="Chaudhuri R.R."/>
            <person name="La Ragione R."/>
            <person name="Hildebrand F."/>
            <person name="Pallen M.J."/>
        </authorList>
    </citation>
    <scope>NUCLEOTIDE SEQUENCE</scope>
    <source>
        <strain evidence="8">CHK33-5263</strain>
    </source>
</reference>
<evidence type="ECO:0000256" key="2">
    <source>
        <dbReference type="ARBA" id="ARBA00022475"/>
    </source>
</evidence>
<sequence length="378" mass="40158">MKLIALMKKEFLRFFGDPKLVITMLLPGILIYIIYSLMGTAIFGGEEVYDFKVYVTEHSQAETVIAQTVEANEGWSIEFLELGELTLEEAAAEVQAGEADAVIVYPEHFDEGIASGGDFSASLDLVYNSANTQSLRAYTILNAVFASWARPFVLTASDMGETDAFGMQMMSGFLPFLIVVFIFSSCMSVTLESVAGEKERGTLATILVTSARRSDIALGKILPLACVSLIGAASSFLGVALSLPTLMGVSIDVAIAGVGALEFFFIFLLIVSVVPLIVAAIAAVSTLSRSVKEASSYTSVLMILVMVLSIVASFVSGIGDWVVVIPVLNAVVAMQGALMGAASVWMCLTAVALNLVYTVALVALIARLLSSERVMFGT</sequence>
<dbReference type="Proteomes" id="UP000824044">
    <property type="component" value="Unassembled WGS sequence"/>
</dbReference>
<dbReference type="InterPro" id="IPR013525">
    <property type="entry name" value="ABC2_TM"/>
</dbReference>
<gene>
    <name evidence="8" type="ORF">H9812_00415</name>
</gene>
<keyword evidence="3 6" id="KW-0812">Transmembrane</keyword>
<evidence type="ECO:0000313" key="9">
    <source>
        <dbReference type="Proteomes" id="UP000824044"/>
    </source>
</evidence>
<evidence type="ECO:0000256" key="4">
    <source>
        <dbReference type="ARBA" id="ARBA00022989"/>
    </source>
</evidence>